<evidence type="ECO:0000256" key="9">
    <source>
        <dbReference type="ARBA" id="ARBA00023136"/>
    </source>
</evidence>
<feature type="transmembrane region" description="Helical" evidence="12">
    <location>
        <begin position="233"/>
        <end position="253"/>
    </location>
</feature>
<evidence type="ECO:0000256" key="10">
    <source>
        <dbReference type="ARBA" id="ARBA00023157"/>
    </source>
</evidence>
<sequence>MTTSGDRTARSWVDVLMPRTFTLWTMILGVASVISQAGIIVTGGAVRLTASGLGCSEWPRCTPDSYVTTPEMGIHGMIEFGNRLLTFVLAAIAVLMILALLRVRKTHRSLFNMSIVLFLVIPAQAVIGGITVWTDLNPWVVSLHFIVSAIMVSVATFLAHRIGAERRARLTHNHPVRVQDGQSNRLTRVSAIVIYVAGWVVLLVGTVVTGSGPHGGDPTAPRHDFDQLLVSRMHAAPVYLMTILAIVVAIMMYRMDTSQRQRRAVWTLIAVIVFQALVGFYQHFNGLPILVVGLHMVGIGLVTWAMTLVLDVFTAKYTTRPTQAERIAEGSREHLASA</sequence>
<keyword evidence="10" id="KW-1015">Disulfide bond</keyword>
<evidence type="ECO:0000256" key="11">
    <source>
        <dbReference type="ARBA" id="ARBA00023444"/>
    </source>
</evidence>
<keyword evidence="9 12" id="KW-0472">Membrane</keyword>
<gene>
    <name evidence="13" type="ORF">A6F49_13570</name>
</gene>
<comment type="subcellular location">
    <subcellularLocation>
        <location evidence="1">Membrane</location>
        <topology evidence="1">Multi-pass membrane protein</topology>
    </subcellularLocation>
</comment>
<dbReference type="PANTHER" id="PTHR35457:SF1">
    <property type="entry name" value="HEME A SYNTHASE"/>
    <property type="match status" value="1"/>
</dbReference>
<feature type="transmembrane region" description="Helical" evidence="12">
    <location>
        <begin position="192"/>
        <end position="213"/>
    </location>
</feature>
<keyword evidence="3 12" id="KW-0812">Transmembrane</keyword>
<evidence type="ECO:0000313" key="14">
    <source>
        <dbReference type="Proteomes" id="UP000078292"/>
    </source>
</evidence>
<evidence type="ECO:0000256" key="5">
    <source>
        <dbReference type="ARBA" id="ARBA00022989"/>
    </source>
</evidence>
<comment type="caution">
    <text evidence="13">The sequence shown here is derived from an EMBL/GenBank/DDBJ whole genome shotgun (WGS) entry which is preliminary data.</text>
</comment>
<accession>A0A1B7LX90</accession>
<keyword evidence="2" id="KW-1003">Cell membrane</keyword>
<evidence type="ECO:0000256" key="1">
    <source>
        <dbReference type="ARBA" id="ARBA00004141"/>
    </source>
</evidence>
<protein>
    <recommendedName>
        <fullName evidence="15">Cytochrome oxidase assembly protein</fullName>
    </recommendedName>
</protein>
<feature type="transmembrane region" description="Helical" evidence="12">
    <location>
        <begin position="110"/>
        <end position="133"/>
    </location>
</feature>
<dbReference type="Pfam" id="PF02628">
    <property type="entry name" value="COX15-CtaA"/>
    <property type="match status" value="1"/>
</dbReference>
<keyword evidence="8" id="KW-0350">Heme biosynthesis</keyword>
<evidence type="ECO:0000256" key="8">
    <source>
        <dbReference type="ARBA" id="ARBA00023133"/>
    </source>
</evidence>
<organism evidence="13 14">
    <name type="scientific">Enteractinococcus helveticum</name>
    <dbReference type="NCBI Taxonomy" id="1837282"/>
    <lineage>
        <taxon>Bacteria</taxon>
        <taxon>Bacillati</taxon>
        <taxon>Actinomycetota</taxon>
        <taxon>Actinomycetes</taxon>
        <taxon>Micrococcales</taxon>
        <taxon>Micrococcaceae</taxon>
    </lineage>
</organism>
<evidence type="ECO:0000256" key="12">
    <source>
        <dbReference type="SAM" id="Phobius"/>
    </source>
</evidence>
<keyword evidence="5 12" id="KW-1133">Transmembrane helix</keyword>
<evidence type="ECO:0008006" key="15">
    <source>
        <dbReference type="Google" id="ProtNLM"/>
    </source>
</evidence>
<reference evidence="13 14" key="1">
    <citation type="submission" date="2016-04" db="EMBL/GenBank/DDBJ databases">
        <title>First whole genome shotgun sequence of the bacterium Enteractinococcus sp. strain UASWS1574.</title>
        <authorList>
            <person name="Crovadore J."/>
            <person name="Chablais R."/>
            <person name="Lefort F."/>
        </authorList>
    </citation>
    <scope>NUCLEOTIDE SEQUENCE [LARGE SCALE GENOMIC DNA]</scope>
    <source>
        <strain evidence="13 14">UASWS1574</strain>
    </source>
</reference>
<keyword evidence="14" id="KW-1185">Reference proteome</keyword>
<dbReference type="GO" id="GO:0046872">
    <property type="term" value="F:metal ion binding"/>
    <property type="evidence" value="ECO:0007669"/>
    <property type="project" value="UniProtKB-KW"/>
</dbReference>
<dbReference type="InterPro" id="IPR050450">
    <property type="entry name" value="COX15/CtaA_HemeA_synthase"/>
</dbReference>
<comment type="pathway">
    <text evidence="11">Porphyrin-containing compound metabolism.</text>
</comment>
<dbReference type="AlphaFoldDB" id="A0A1B7LX90"/>
<dbReference type="STRING" id="1837282.A6F49_13570"/>
<dbReference type="InterPro" id="IPR003780">
    <property type="entry name" value="COX15/CtaA_fam"/>
</dbReference>
<dbReference type="GO" id="GO:0016491">
    <property type="term" value="F:oxidoreductase activity"/>
    <property type="evidence" value="ECO:0007669"/>
    <property type="project" value="UniProtKB-KW"/>
</dbReference>
<feature type="transmembrane region" description="Helical" evidence="12">
    <location>
        <begin position="290"/>
        <end position="313"/>
    </location>
</feature>
<dbReference type="Proteomes" id="UP000078292">
    <property type="component" value="Unassembled WGS sequence"/>
</dbReference>
<feature type="transmembrane region" description="Helical" evidence="12">
    <location>
        <begin position="139"/>
        <end position="159"/>
    </location>
</feature>
<dbReference type="GO" id="GO:0006784">
    <property type="term" value="P:heme A biosynthetic process"/>
    <property type="evidence" value="ECO:0007669"/>
    <property type="project" value="InterPro"/>
</dbReference>
<dbReference type="EMBL" id="LXEY01000021">
    <property type="protein sequence ID" value="OAV59797.1"/>
    <property type="molecule type" value="Genomic_DNA"/>
</dbReference>
<keyword evidence="7" id="KW-0408">Iron</keyword>
<feature type="transmembrane region" description="Helical" evidence="12">
    <location>
        <begin position="265"/>
        <end position="284"/>
    </location>
</feature>
<evidence type="ECO:0000256" key="6">
    <source>
        <dbReference type="ARBA" id="ARBA00023002"/>
    </source>
</evidence>
<keyword evidence="6" id="KW-0560">Oxidoreductase</keyword>
<evidence type="ECO:0000256" key="7">
    <source>
        <dbReference type="ARBA" id="ARBA00023004"/>
    </source>
</evidence>
<keyword evidence="4" id="KW-0479">Metal-binding</keyword>
<evidence type="ECO:0000256" key="3">
    <source>
        <dbReference type="ARBA" id="ARBA00022692"/>
    </source>
</evidence>
<dbReference type="PANTHER" id="PTHR35457">
    <property type="entry name" value="HEME A SYNTHASE"/>
    <property type="match status" value="1"/>
</dbReference>
<evidence type="ECO:0000256" key="2">
    <source>
        <dbReference type="ARBA" id="ARBA00022475"/>
    </source>
</evidence>
<dbReference type="RefSeq" id="WP_043058292.1">
    <property type="nucleotide sequence ID" value="NZ_LXEY01000021.1"/>
</dbReference>
<evidence type="ECO:0000256" key="4">
    <source>
        <dbReference type="ARBA" id="ARBA00022723"/>
    </source>
</evidence>
<feature type="transmembrane region" description="Helical" evidence="12">
    <location>
        <begin position="21"/>
        <end position="41"/>
    </location>
</feature>
<dbReference type="OrthoDB" id="5241540at2"/>
<dbReference type="GO" id="GO:0016020">
    <property type="term" value="C:membrane"/>
    <property type="evidence" value="ECO:0007669"/>
    <property type="project" value="UniProtKB-SubCell"/>
</dbReference>
<name>A0A1B7LX90_9MICC</name>
<feature type="transmembrane region" description="Helical" evidence="12">
    <location>
        <begin position="84"/>
        <end position="103"/>
    </location>
</feature>
<evidence type="ECO:0000313" key="13">
    <source>
        <dbReference type="EMBL" id="OAV59797.1"/>
    </source>
</evidence>
<proteinExistence type="predicted"/>